<feature type="transmembrane region" description="Helical" evidence="10">
    <location>
        <begin position="435"/>
        <end position="458"/>
    </location>
</feature>
<proteinExistence type="inferred from homology"/>
<feature type="domain" description="Glycosyltransferase subfamily 4-like N-terminal" evidence="12">
    <location>
        <begin position="17"/>
        <end position="202"/>
    </location>
</feature>
<dbReference type="Pfam" id="PF13439">
    <property type="entry name" value="Glyco_transf_4"/>
    <property type="match status" value="1"/>
</dbReference>
<dbReference type="InterPro" id="IPR028098">
    <property type="entry name" value="Glyco_trans_4-like_N"/>
</dbReference>
<evidence type="ECO:0000256" key="9">
    <source>
        <dbReference type="ARBA" id="ARBA00045104"/>
    </source>
</evidence>
<dbReference type="InterPro" id="IPR001296">
    <property type="entry name" value="Glyco_trans_1"/>
</dbReference>
<keyword evidence="7 10" id="KW-0472">Membrane</keyword>
<dbReference type="OrthoDB" id="448893at2759"/>
<dbReference type="Proteomes" id="UP000327013">
    <property type="component" value="Unassembled WGS sequence"/>
</dbReference>
<evidence type="ECO:0000259" key="11">
    <source>
        <dbReference type="Pfam" id="PF00534"/>
    </source>
</evidence>
<dbReference type="UniPathway" id="UPA00378"/>
<dbReference type="AlphaFoldDB" id="A0A5N6KRZ3"/>
<keyword evidence="2 10" id="KW-0328">Glycosyltransferase</keyword>
<evidence type="ECO:0000259" key="12">
    <source>
        <dbReference type="Pfam" id="PF13439"/>
    </source>
</evidence>
<comment type="function">
    <text evidence="10">Mannosylates Man(2)GlcNAc(2)-dolichol diphosphate and Man(1)GlcNAc(2)-dolichol diphosphate to form Man(3)GlcNAc(2)-dolichol diphosphate.</text>
</comment>
<evidence type="ECO:0000256" key="8">
    <source>
        <dbReference type="ARBA" id="ARBA00045103"/>
    </source>
</evidence>
<evidence type="ECO:0000256" key="1">
    <source>
        <dbReference type="ARBA" id="ARBA00004922"/>
    </source>
</evidence>
<accession>A0A5N6KRZ3</accession>
<dbReference type="GO" id="GO:0005789">
    <property type="term" value="C:endoplasmic reticulum membrane"/>
    <property type="evidence" value="ECO:0007669"/>
    <property type="project" value="UniProtKB-SubCell"/>
</dbReference>
<evidence type="ECO:0000256" key="7">
    <source>
        <dbReference type="ARBA" id="ARBA00023136"/>
    </source>
</evidence>
<keyword evidence="4 10" id="KW-0812">Transmembrane</keyword>
<dbReference type="EC" id="2.4.1.132" evidence="10"/>
<dbReference type="Gene3D" id="3.40.50.2000">
    <property type="entry name" value="Glycogen Phosphorylase B"/>
    <property type="match status" value="2"/>
</dbReference>
<feature type="domain" description="Glycosyl transferase family 1" evidence="11">
    <location>
        <begin position="219"/>
        <end position="287"/>
    </location>
</feature>
<evidence type="ECO:0000256" key="2">
    <source>
        <dbReference type="ARBA" id="ARBA00022676"/>
    </source>
</evidence>
<keyword evidence="14" id="KW-1185">Reference proteome</keyword>
<dbReference type="GO" id="GO:0102704">
    <property type="term" value="F:GDP-Man:Man(2)GlcNAc(2)-PP-Dol alpha-1,6-mannosyltransferase activity"/>
    <property type="evidence" value="ECO:0007669"/>
    <property type="project" value="UniProtKB-UniRule"/>
</dbReference>
<dbReference type="Pfam" id="PF00534">
    <property type="entry name" value="Glycos_transf_1"/>
    <property type="match status" value="2"/>
</dbReference>
<dbReference type="GO" id="GO:0004378">
    <property type="term" value="F:GDP-Man:Man(1)GlcNAc(2)-PP-Dol alpha-1,3-mannosyltransferase activity"/>
    <property type="evidence" value="ECO:0007669"/>
    <property type="project" value="UniProtKB-UniRule"/>
</dbReference>
<keyword evidence="3 10" id="KW-0808">Transferase</keyword>
<name>A0A5N6KRZ3_9ROSI</name>
<keyword evidence="6 10" id="KW-1133">Transmembrane helix</keyword>
<gene>
    <name evidence="13" type="ORF">FH972_022332</name>
</gene>
<evidence type="ECO:0000256" key="4">
    <source>
        <dbReference type="ARBA" id="ARBA00022692"/>
    </source>
</evidence>
<comment type="pathway">
    <text evidence="1 10">Protein modification; protein glycosylation.</text>
</comment>
<evidence type="ECO:0000313" key="13">
    <source>
        <dbReference type="EMBL" id="KAB8342734.1"/>
    </source>
</evidence>
<dbReference type="InterPro" id="IPR027054">
    <property type="entry name" value="ALG2"/>
</dbReference>
<evidence type="ECO:0000256" key="10">
    <source>
        <dbReference type="RuleBase" id="RU367136"/>
    </source>
</evidence>
<dbReference type="CDD" id="cd03805">
    <property type="entry name" value="GT4_ALG2-like"/>
    <property type="match status" value="1"/>
</dbReference>
<organism evidence="13 14">
    <name type="scientific">Carpinus fangiana</name>
    <dbReference type="NCBI Taxonomy" id="176857"/>
    <lineage>
        <taxon>Eukaryota</taxon>
        <taxon>Viridiplantae</taxon>
        <taxon>Streptophyta</taxon>
        <taxon>Embryophyta</taxon>
        <taxon>Tracheophyta</taxon>
        <taxon>Spermatophyta</taxon>
        <taxon>Magnoliopsida</taxon>
        <taxon>eudicotyledons</taxon>
        <taxon>Gunneridae</taxon>
        <taxon>Pentapetalae</taxon>
        <taxon>rosids</taxon>
        <taxon>fabids</taxon>
        <taxon>Fagales</taxon>
        <taxon>Betulaceae</taxon>
        <taxon>Carpinus</taxon>
    </lineage>
</organism>
<evidence type="ECO:0000256" key="3">
    <source>
        <dbReference type="ARBA" id="ARBA00022679"/>
    </source>
</evidence>
<comment type="similarity">
    <text evidence="10">Belongs to the glycosyltransferase group 1 family.</text>
</comment>
<dbReference type="EC" id="2.4.1.257" evidence="10"/>
<dbReference type="PANTHER" id="PTHR45918">
    <property type="entry name" value="ALPHA-1,3/1,6-MANNOSYLTRANSFERASE ALG2"/>
    <property type="match status" value="1"/>
</dbReference>
<comment type="caution">
    <text evidence="13">The sequence shown here is derived from an EMBL/GenBank/DDBJ whole genome shotgun (WGS) entry which is preliminary data.</text>
</comment>
<dbReference type="PANTHER" id="PTHR45918:SF1">
    <property type="entry name" value="ALPHA-1,3_1,6-MANNOSYLTRANSFERASE ALG2"/>
    <property type="match status" value="1"/>
</dbReference>
<keyword evidence="5" id="KW-0256">Endoplasmic reticulum</keyword>
<comment type="catalytic activity">
    <reaction evidence="9 10">
        <text>an alpha-D-Man-(1-&gt;3)-beta-D-Man-(1-&gt;4)-beta-D-GlcNAc-(1-&gt;4)-alpha-D-GlcNAc-diphospho-di-trans,poly-cis-dolichol + GDP-alpha-D-mannose = an alpha-D-Man-(1-&gt;3)-[alpha-D-Man-(1-&gt;6)]-beta-D-Man-(1-&gt;4)-beta-D-GlcNAc-(1-&gt;4)-alpha-D-GlcNAc-diphospho-di-trans,poly-cis-dolichol + GDP + H(+)</text>
        <dbReference type="Rhea" id="RHEA:29519"/>
        <dbReference type="Rhea" id="RHEA-COMP:19513"/>
        <dbReference type="Rhea" id="RHEA-COMP:19515"/>
        <dbReference type="ChEBI" id="CHEBI:15378"/>
        <dbReference type="ChEBI" id="CHEBI:57527"/>
        <dbReference type="ChEBI" id="CHEBI:58189"/>
        <dbReference type="ChEBI" id="CHEBI:132510"/>
        <dbReference type="ChEBI" id="CHEBI:132511"/>
        <dbReference type="EC" id="2.4.1.257"/>
    </reaction>
    <physiologicalReaction direction="left-to-right" evidence="9 10">
        <dbReference type="Rhea" id="RHEA:29520"/>
    </physiologicalReaction>
</comment>
<evidence type="ECO:0000313" key="14">
    <source>
        <dbReference type="Proteomes" id="UP000327013"/>
    </source>
</evidence>
<evidence type="ECO:0000256" key="5">
    <source>
        <dbReference type="ARBA" id="ARBA00022824"/>
    </source>
</evidence>
<comment type="subcellular location">
    <subcellularLocation>
        <location evidence="10">Endoplasmic reticulum membrane</location>
        <topology evidence="10">Single-pass membrane protein</topology>
    </subcellularLocation>
</comment>
<comment type="catalytic activity">
    <reaction evidence="8 10">
        <text>a beta-D-Man-(1-&gt;4)-beta-D-GlcNAc-(1-&gt;4)-alpha-D-GlcNAc-diphospho-di-trans,poly-cis-dolichol + GDP-alpha-D-mannose = an alpha-D-Man-(1-&gt;3)-beta-D-Man-(1-&gt;4)-beta-D-GlcNAc-(1-&gt;4)-alpha-D-GlcNAc-diphospho-di-trans,poly-cis-dolichol + GDP + H(+)</text>
        <dbReference type="Rhea" id="RHEA:29515"/>
        <dbReference type="Rhea" id="RHEA-COMP:19511"/>
        <dbReference type="Rhea" id="RHEA-COMP:19513"/>
        <dbReference type="ChEBI" id="CHEBI:15378"/>
        <dbReference type="ChEBI" id="CHEBI:57527"/>
        <dbReference type="ChEBI" id="CHEBI:58189"/>
        <dbReference type="ChEBI" id="CHEBI:58472"/>
        <dbReference type="ChEBI" id="CHEBI:132510"/>
        <dbReference type="EC" id="2.4.1.132"/>
    </reaction>
    <physiologicalReaction direction="left-to-right" evidence="8 10">
        <dbReference type="Rhea" id="RHEA:29516"/>
    </physiologicalReaction>
</comment>
<evidence type="ECO:0000256" key="6">
    <source>
        <dbReference type="ARBA" id="ARBA00022989"/>
    </source>
</evidence>
<dbReference type="SUPFAM" id="SSF53756">
    <property type="entry name" value="UDP-Glycosyltransferase/glycogen phosphorylase"/>
    <property type="match status" value="1"/>
</dbReference>
<protein>
    <recommendedName>
        <fullName evidence="10">Alpha-1,3/1,6-mannosyltransferase ALG2</fullName>
        <ecNumber evidence="10">2.4.1.132</ecNumber>
        <ecNumber evidence="10">2.4.1.257</ecNumber>
    </recommendedName>
    <alternativeName>
        <fullName evidence="10">GDP-Man:Man(1)GlcNAc(2)-PP-Dol alpha-1,3-mannosyltransferase</fullName>
    </alternativeName>
</protein>
<dbReference type="EMBL" id="VIBQ01000012">
    <property type="protein sequence ID" value="KAB8342734.1"/>
    <property type="molecule type" value="Genomic_DNA"/>
</dbReference>
<reference evidence="13 14" key="1">
    <citation type="submission" date="2019-06" db="EMBL/GenBank/DDBJ databases">
        <title>A chromosomal-level reference genome of Carpinus fangiana (Coryloideae, Betulaceae).</title>
        <authorList>
            <person name="Yang X."/>
            <person name="Wang Z."/>
            <person name="Zhang L."/>
            <person name="Hao G."/>
            <person name="Liu J."/>
            <person name="Yang Y."/>
        </authorList>
    </citation>
    <scope>NUCLEOTIDE SEQUENCE [LARGE SCALE GENOMIC DNA]</scope>
    <source>
        <strain evidence="13">Cfa_2016G</strain>
        <tissue evidence="13">Leaf</tissue>
    </source>
</reference>
<feature type="domain" description="Glycosyl transferase family 1" evidence="11">
    <location>
        <begin position="304"/>
        <end position="389"/>
    </location>
</feature>
<sequence length="461" mass="51275">MAGRRRNIVFFHPDLGIGGAERLVVDAAVALQDLGHTVTIFTSHCDPAHCFDEARDGTLDVRVRGNTLIPPSILNRFFILCAILRQVHLVLQICFITSELQQLKPDAFFADQLSACIPLLRFFLPQTRLLFYCHFPDKLLAYRESAIKKFYRIPFDWFEGWTTGLSDVIAVNSKFTRQIFGEAFPTLESREPRVIYPCVDVQAAQKDSGIEGGPEPLWKGRKVILSINRFERKKDIGLAVKAFAGLPPAIRSRARLVIAGGYDPRMAENVSHHKELEQLADSLKLRHATATNIATAMAVPDTTDVLFLLSVPSSLKLTLLRSASLLVYTPKYEHFGIVPLEAMLEKVPVLAAATGGPTETVVDGQTGWSRSVEAVEEWTEVMRLVLSELSERDLHCMGDAGRQRVVEHFSQVTMGQRLDDEISAMVRIKKRPEVFGSHFIVAVVGFVGFNAVLAAIVLPAK</sequence>